<reference evidence="1" key="1">
    <citation type="submission" date="2018-05" db="EMBL/GenBank/DDBJ databases">
        <title>Effector identification in a new, highly contiguous assembly of the strawberry crown rot pathogen Phytophthora cactorum.</title>
        <authorList>
            <person name="Armitage A.D."/>
            <person name="Nellist C.F."/>
            <person name="Bates H."/>
            <person name="Vickerstaff R.J."/>
            <person name="Harrison R.J."/>
        </authorList>
    </citation>
    <scope>NUCLEOTIDE SEQUENCE</scope>
    <source>
        <strain evidence="1">P421</strain>
    </source>
</reference>
<dbReference type="AlphaFoldDB" id="A0A8T1GXR7"/>
<dbReference type="Proteomes" id="UP000760860">
    <property type="component" value="Unassembled WGS sequence"/>
</dbReference>
<gene>
    <name evidence="1" type="ORF">PC129_g25211</name>
</gene>
<sequence>MVWGRRKHGCLDLGGSSNELLPCENIIFRGLGAVKAAAGTDHSLVLCGAGSQTFLYAFEGNHSTER</sequence>
<proteinExistence type="predicted"/>
<dbReference type="SUPFAM" id="SSF50985">
    <property type="entry name" value="RCC1/BLIP-II"/>
    <property type="match status" value="1"/>
</dbReference>
<dbReference type="InterPro" id="IPR000408">
    <property type="entry name" value="Reg_chr_condens"/>
</dbReference>
<evidence type="ECO:0000313" key="2">
    <source>
        <dbReference type="Proteomes" id="UP000760860"/>
    </source>
</evidence>
<comment type="caution">
    <text evidence="1">The sequence shown here is derived from an EMBL/GenBank/DDBJ whole genome shotgun (WGS) entry which is preliminary data.</text>
</comment>
<name>A0A8T1GXR7_9STRA</name>
<protein>
    <submittedName>
        <fullName evidence="1">Uncharacterized protein</fullName>
    </submittedName>
</protein>
<dbReference type="InterPro" id="IPR009091">
    <property type="entry name" value="RCC1/BLIP-II"/>
</dbReference>
<dbReference type="Gene3D" id="2.130.10.30">
    <property type="entry name" value="Regulator of chromosome condensation 1/beta-lactamase-inhibitor protein II"/>
    <property type="match status" value="1"/>
</dbReference>
<organism evidence="1 2">
    <name type="scientific">Phytophthora cactorum</name>
    <dbReference type="NCBI Taxonomy" id="29920"/>
    <lineage>
        <taxon>Eukaryota</taxon>
        <taxon>Sar</taxon>
        <taxon>Stramenopiles</taxon>
        <taxon>Oomycota</taxon>
        <taxon>Peronosporomycetes</taxon>
        <taxon>Peronosporales</taxon>
        <taxon>Peronosporaceae</taxon>
        <taxon>Phytophthora</taxon>
    </lineage>
</organism>
<dbReference type="EMBL" id="RCMV01005290">
    <property type="protein sequence ID" value="KAG3188104.1"/>
    <property type="molecule type" value="Genomic_DNA"/>
</dbReference>
<accession>A0A8T1GXR7</accession>
<dbReference type="Pfam" id="PF00415">
    <property type="entry name" value="RCC1"/>
    <property type="match status" value="1"/>
</dbReference>
<evidence type="ECO:0000313" key="1">
    <source>
        <dbReference type="EMBL" id="KAG3188104.1"/>
    </source>
</evidence>
<dbReference type="PROSITE" id="PS50012">
    <property type="entry name" value="RCC1_3"/>
    <property type="match status" value="1"/>
</dbReference>